<protein>
    <recommendedName>
        <fullName evidence="3">DNA primase/polymerase bifunctional N-terminal domain-containing protein</fullName>
    </recommendedName>
</protein>
<dbReference type="EMBL" id="BAAABX010000007">
    <property type="protein sequence ID" value="GAA0389489.1"/>
    <property type="molecule type" value="Genomic_DNA"/>
</dbReference>
<proteinExistence type="predicted"/>
<name>A0ABN0YAZ8_9ACTN</name>
<sequence>MRTEDYRSHVTEPCRIGQHATCIGATPIRHVGTARTEALPCTCACHQATDKAGLWLVSRETHPRVAREAWAKGLPATLRAGIHFDAVHIPATLVEHAIPVPRDRDAIEHHFRTAGITTAVLISRRQDRYSILVPPDTANTWNVPGTHCLGSTHHTNYLATPPPTRHEPPGAHWLLPAPEGEHQLCPPDTIRTLLNRRAPAVARPSWTTSPP</sequence>
<evidence type="ECO:0000313" key="2">
    <source>
        <dbReference type="Proteomes" id="UP001500879"/>
    </source>
</evidence>
<keyword evidence="2" id="KW-1185">Reference proteome</keyword>
<evidence type="ECO:0008006" key="3">
    <source>
        <dbReference type="Google" id="ProtNLM"/>
    </source>
</evidence>
<gene>
    <name evidence="1" type="ORF">GCM10010357_07740</name>
</gene>
<dbReference type="Proteomes" id="UP001500879">
    <property type="component" value="Unassembled WGS sequence"/>
</dbReference>
<reference evidence="1 2" key="1">
    <citation type="journal article" date="2019" name="Int. J. Syst. Evol. Microbiol.">
        <title>The Global Catalogue of Microorganisms (GCM) 10K type strain sequencing project: providing services to taxonomists for standard genome sequencing and annotation.</title>
        <authorList>
            <consortium name="The Broad Institute Genomics Platform"/>
            <consortium name="The Broad Institute Genome Sequencing Center for Infectious Disease"/>
            <person name="Wu L."/>
            <person name="Ma J."/>
        </authorList>
    </citation>
    <scope>NUCLEOTIDE SEQUENCE [LARGE SCALE GENOMIC DNA]</scope>
    <source>
        <strain evidence="1 2">JCM 4788</strain>
    </source>
</reference>
<evidence type="ECO:0000313" key="1">
    <source>
        <dbReference type="EMBL" id="GAA0389489.1"/>
    </source>
</evidence>
<accession>A0ABN0YAZ8</accession>
<organism evidence="1 2">
    <name type="scientific">Streptomyces luteireticuli</name>
    <dbReference type="NCBI Taxonomy" id="173858"/>
    <lineage>
        <taxon>Bacteria</taxon>
        <taxon>Bacillati</taxon>
        <taxon>Actinomycetota</taxon>
        <taxon>Actinomycetes</taxon>
        <taxon>Kitasatosporales</taxon>
        <taxon>Streptomycetaceae</taxon>
        <taxon>Streptomyces</taxon>
    </lineage>
</organism>
<comment type="caution">
    <text evidence="1">The sequence shown here is derived from an EMBL/GenBank/DDBJ whole genome shotgun (WGS) entry which is preliminary data.</text>
</comment>